<keyword evidence="4" id="KW-0804">Transcription</keyword>
<dbReference type="GO" id="GO:0003700">
    <property type="term" value="F:DNA-binding transcription factor activity"/>
    <property type="evidence" value="ECO:0007669"/>
    <property type="project" value="InterPro"/>
</dbReference>
<name>A0AAW6AN91_CLOSY</name>
<dbReference type="InterPro" id="IPR036388">
    <property type="entry name" value="WH-like_DNA-bd_sf"/>
</dbReference>
<evidence type="ECO:0000256" key="3">
    <source>
        <dbReference type="ARBA" id="ARBA00023125"/>
    </source>
</evidence>
<proteinExistence type="inferred from homology"/>
<comment type="caution">
    <text evidence="7">The sequence shown here is derived from an EMBL/GenBank/DDBJ whole genome shotgun (WGS) entry which is preliminary data.</text>
</comment>
<dbReference type="InterPro" id="IPR036390">
    <property type="entry name" value="WH_DNA-bd_sf"/>
</dbReference>
<reference evidence="7" key="1">
    <citation type="submission" date="2023-01" db="EMBL/GenBank/DDBJ databases">
        <title>Human gut microbiome strain richness.</title>
        <authorList>
            <person name="Chen-Liaw A."/>
        </authorList>
    </citation>
    <scope>NUCLEOTIDE SEQUENCE</scope>
    <source>
        <strain evidence="7">B1_m1001713B170214d0_201011</strain>
    </source>
</reference>
<evidence type="ECO:0000256" key="2">
    <source>
        <dbReference type="ARBA" id="ARBA00023015"/>
    </source>
</evidence>
<dbReference type="Pfam" id="PF00126">
    <property type="entry name" value="HTH_1"/>
    <property type="match status" value="1"/>
</dbReference>
<dbReference type="Proteomes" id="UP001300871">
    <property type="component" value="Unassembled WGS sequence"/>
</dbReference>
<sequence length="317" mass="37272">MDTFDWRLLKVLHETHNITKASQSLYLSQPTLTKRLQQIESEFETELFVRHSRGITFTPKGLLLVEKATQILNEYEELKDRLNSFTNSDVTGTLRIAANAPFARGELPFLVSRFHELYPNVQFDIHTDYSERNYYKLCNGELPLGFIRENYSWPHHKLLIKEEKIYIISRDPFHLEDLKNMNEIHSRFSLRLFAQLEQWWSSHFDIPLQSFITVEDSSIAVEYVKRGLGFTILPDIVIYNRKNEFYRLPLIDAQNQYITRQTWLYYRDKSLENPVVQLFISFMEQYQGANSQSPDSAAPPGDIYTAYKDTLPPASIK</sequence>
<evidence type="ECO:0000313" key="8">
    <source>
        <dbReference type="Proteomes" id="UP001300871"/>
    </source>
</evidence>
<accession>A0AAW6AN91</accession>
<organism evidence="7 8">
    <name type="scientific">Clostridium symbiosum</name>
    <name type="common">Bacteroides symbiosus</name>
    <dbReference type="NCBI Taxonomy" id="1512"/>
    <lineage>
        <taxon>Bacteria</taxon>
        <taxon>Bacillati</taxon>
        <taxon>Bacillota</taxon>
        <taxon>Clostridia</taxon>
        <taxon>Lachnospirales</taxon>
        <taxon>Lachnospiraceae</taxon>
        <taxon>Otoolea</taxon>
    </lineage>
</organism>
<comment type="similarity">
    <text evidence="1">Belongs to the LysR transcriptional regulatory family.</text>
</comment>
<dbReference type="SUPFAM" id="SSF53850">
    <property type="entry name" value="Periplasmic binding protein-like II"/>
    <property type="match status" value="1"/>
</dbReference>
<dbReference type="InterPro" id="IPR000847">
    <property type="entry name" value="LysR_HTH_N"/>
</dbReference>
<dbReference type="GeneID" id="57967171"/>
<protein>
    <submittedName>
        <fullName evidence="7">LysR family transcriptional regulator</fullName>
    </submittedName>
</protein>
<dbReference type="Pfam" id="PF03466">
    <property type="entry name" value="LysR_substrate"/>
    <property type="match status" value="1"/>
</dbReference>
<dbReference type="AlphaFoldDB" id="A0AAW6AN91"/>
<feature type="region of interest" description="Disordered" evidence="5">
    <location>
        <begin position="291"/>
        <end position="317"/>
    </location>
</feature>
<dbReference type="PANTHER" id="PTHR30126:SF78">
    <property type="entry name" value="HTH LYSR-TYPE DOMAIN-CONTAINING PROTEIN"/>
    <property type="match status" value="1"/>
</dbReference>
<evidence type="ECO:0000256" key="1">
    <source>
        <dbReference type="ARBA" id="ARBA00009437"/>
    </source>
</evidence>
<dbReference type="PROSITE" id="PS50931">
    <property type="entry name" value="HTH_LYSR"/>
    <property type="match status" value="1"/>
</dbReference>
<dbReference type="PRINTS" id="PR00039">
    <property type="entry name" value="HTHLYSR"/>
</dbReference>
<keyword evidence="3" id="KW-0238">DNA-binding</keyword>
<dbReference type="InterPro" id="IPR005119">
    <property type="entry name" value="LysR_subst-bd"/>
</dbReference>
<dbReference type="SUPFAM" id="SSF46785">
    <property type="entry name" value="Winged helix' DNA-binding domain"/>
    <property type="match status" value="1"/>
</dbReference>
<gene>
    <name evidence="7" type="ORF">PM006_02770</name>
</gene>
<evidence type="ECO:0000256" key="5">
    <source>
        <dbReference type="SAM" id="MobiDB-lite"/>
    </source>
</evidence>
<dbReference type="Gene3D" id="1.10.10.10">
    <property type="entry name" value="Winged helix-like DNA-binding domain superfamily/Winged helix DNA-binding domain"/>
    <property type="match status" value="1"/>
</dbReference>
<dbReference type="CDD" id="cd05466">
    <property type="entry name" value="PBP2_LTTR_substrate"/>
    <property type="match status" value="1"/>
</dbReference>
<dbReference type="GO" id="GO:0000976">
    <property type="term" value="F:transcription cis-regulatory region binding"/>
    <property type="evidence" value="ECO:0007669"/>
    <property type="project" value="TreeGrafter"/>
</dbReference>
<evidence type="ECO:0000256" key="4">
    <source>
        <dbReference type="ARBA" id="ARBA00023163"/>
    </source>
</evidence>
<evidence type="ECO:0000313" key="7">
    <source>
        <dbReference type="EMBL" id="MDB1999118.1"/>
    </source>
</evidence>
<keyword evidence="2" id="KW-0805">Transcription regulation</keyword>
<evidence type="ECO:0000259" key="6">
    <source>
        <dbReference type="PROSITE" id="PS50931"/>
    </source>
</evidence>
<dbReference type="Gene3D" id="3.40.190.290">
    <property type="match status" value="1"/>
</dbReference>
<dbReference type="PANTHER" id="PTHR30126">
    <property type="entry name" value="HTH-TYPE TRANSCRIPTIONAL REGULATOR"/>
    <property type="match status" value="1"/>
</dbReference>
<feature type="domain" description="HTH lysR-type" evidence="6">
    <location>
        <begin position="1"/>
        <end position="58"/>
    </location>
</feature>
<dbReference type="RefSeq" id="WP_100932630.1">
    <property type="nucleotide sequence ID" value="NZ_CACRUA010000079.1"/>
</dbReference>
<dbReference type="EMBL" id="JAQLGM010000004">
    <property type="protein sequence ID" value="MDB1999118.1"/>
    <property type="molecule type" value="Genomic_DNA"/>
</dbReference>